<keyword evidence="4" id="KW-0812">Transmembrane</keyword>
<evidence type="ECO:0000313" key="6">
    <source>
        <dbReference type="EMBL" id="KDO75026.1"/>
    </source>
</evidence>
<evidence type="ECO:0000256" key="3">
    <source>
        <dbReference type="SAM" id="MobiDB-lite"/>
    </source>
</evidence>
<dbReference type="PROSITE" id="PS50202">
    <property type="entry name" value="MSP"/>
    <property type="match status" value="1"/>
</dbReference>
<name>A0A067GI60_CITSI</name>
<evidence type="ECO:0000256" key="4">
    <source>
        <dbReference type="SAM" id="Phobius"/>
    </source>
</evidence>
<keyword evidence="7" id="KW-1185">Reference proteome</keyword>
<dbReference type="InterPro" id="IPR000535">
    <property type="entry name" value="MSP_dom"/>
</dbReference>
<feature type="non-terminal residue" evidence="6">
    <location>
        <position position="1"/>
    </location>
</feature>
<dbReference type="PANTHER" id="PTHR10809">
    <property type="entry name" value="VESICLE-ASSOCIATED MEMBRANE PROTEIN-ASSOCIATED PROTEIN"/>
    <property type="match status" value="1"/>
</dbReference>
<protein>
    <recommendedName>
        <fullName evidence="5">MSP domain-containing protein</fullName>
    </recommendedName>
</protein>
<reference evidence="6 7" key="1">
    <citation type="submission" date="2014-04" db="EMBL/GenBank/DDBJ databases">
        <authorList>
            <consortium name="International Citrus Genome Consortium"/>
            <person name="Gmitter F."/>
            <person name="Chen C."/>
            <person name="Farmerie W."/>
            <person name="Harkins T."/>
            <person name="Desany B."/>
            <person name="Mohiuddin M."/>
            <person name="Kodira C."/>
            <person name="Borodovsky M."/>
            <person name="Lomsadze A."/>
            <person name="Burns P."/>
            <person name="Jenkins J."/>
            <person name="Prochnik S."/>
            <person name="Shu S."/>
            <person name="Chapman J."/>
            <person name="Pitluck S."/>
            <person name="Schmutz J."/>
            <person name="Rokhsar D."/>
        </authorList>
    </citation>
    <scope>NUCLEOTIDE SEQUENCE</scope>
</reference>
<dbReference type="EMBL" id="KK784883">
    <property type="protein sequence ID" value="KDO75026.1"/>
    <property type="molecule type" value="Genomic_DNA"/>
</dbReference>
<sequence length="384" mass="42895">EVKKQSTCVIQLGNKSDQCVAFKVKTTSPKKYCVRPNVSIIKPKAISDFTGINCVSSLCLLCCHLTLLECVCHIMSLIVGICDQFFNIALLAEAVTMQAQRVAPPDLQCKDKFLIQGIVVPFGTSDEDITSDMFAKDSGKYVEEKKLRVILMSPPQSPVLLPRNGELKQDSSPETSLQKDRALSGVENIPPGDGVAANAEVFETAKFADELTETKDLQWLENAKERDESRAAKDVQMFGTTNVTNKLREAKDVQTFESSKDIDELISAAEDEQSRPAEDASELKPAKDILELKLAKDFEELKLKLNVMDSQLREAEHTIRKLMEARKLATREKDMLKHELEVLRRKSNLRRVQVGFPLLFVCMVALIGLVVGYLSHPQNRLSLL</sequence>
<keyword evidence="4" id="KW-1133">Transmembrane helix</keyword>
<dbReference type="InterPro" id="IPR013783">
    <property type="entry name" value="Ig-like_fold"/>
</dbReference>
<feature type="compositionally biased region" description="Basic and acidic residues" evidence="3">
    <location>
        <begin position="165"/>
        <end position="180"/>
    </location>
</feature>
<organism evidence="6 7">
    <name type="scientific">Citrus sinensis</name>
    <name type="common">Sweet orange</name>
    <name type="synonym">Citrus aurantium var. sinensis</name>
    <dbReference type="NCBI Taxonomy" id="2711"/>
    <lineage>
        <taxon>Eukaryota</taxon>
        <taxon>Viridiplantae</taxon>
        <taxon>Streptophyta</taxon>
        <taxon>Embryophyta</taxon>
        <taxon>Tracheophyta</taxon>
        <taxon>Spermatophyta</taxon>
        <taxon>Magnoliopsida</taxon>
        <taxon>eudicotyledons</taxon>
        <taxon>Gunneridae</taxon>
        <taxon>Pentapetalae</taxon>
        <taxon>rosids</taxon>
        <taxon>malvids</taxon>
        <taxon>Sapindales</taxon>
        <taxon>Rutaceae</taxon>
        <taxon>Aurantioideae</taxon>
        <taxon>Citrus</taxon>
    </lineage>
</organism>
<accession>A0A067GI60</accession>
<evidence type="ECO:0000256" key="1">
    <source>
        <dbReference type="ARBA" id="ARBA00008932"/>
    </source>
</evidence>
<dbReference type="AlphaFoldDB" id="A0A067GI60"/>
<feature type="domain" description="MSP" evidence="5">
    <location>
        <begin position="1"/>
        <end position="152"/>
    </location>
</feature>
<dbReference type="PANTHER" id="PTHR10809:SF148">
    <property type="entry name" value="OS01G0936800 PROTEIN"/>
    <property type="match status" value="1"/>
</dbReference>
<keyword evidence="2" id="KW-0175">Coiled coil</keyword>
<proteinExistence type="inferred from homology"/>
<feature type="transmembrane region" description="Helical" evidence="4">
    <location>
        <begin position="354"/>
        <end position="374"/>
    </location>
</feature>
<dbReference type="Proteomes" id="UP000027120">
    <property type="component" value="Unassembled WGS sequence"/>
</dbReference>
<dbReference type="Pfam" id="PF00635">
    <property type="entry name" value="Motile_Sperm"/>
    <property type="match status" value="1"/>
</dbReference>
<keyword evidence="4" id="KW-0472">Membrane</keyword>
<feature type="region of interest" description="Disordered" evidence="3">
    <location>
        <begin position="157"/>
        <end position="180"/>
    </location>
</feature>
<evidence type="ECO:0000259" key="5">
    <source>
        <dbReference type="PROSITE" id="PS50202"/>
    </source>
</evidence>
<evidence type="ECO:0000256" key="2">
    <source>
        <dbReference type="SAM" id="Coils"/>
    </source>
</evidence>
<comment type="similarity">
    <text evidence="1">Belongs to the VAMP-associated protein (VAP) (TC 9.B.17) family.</text>
</comment>
<dbReference type="InterPro" id="IPR016763">
    <property type="entry name" value="VAP"/>
</dbReference>
<evidence type="ECO:0000313" key="7">
    <source>
        <dbReference type="Proteomes" id="UP000027120"/>
    </source>
</evidence>
<dbReference type="Gene3D" id="2.60.40.10">
    <property type="entry name" value="Immunoglobulins"/>
    <property type="match status" value="1"/>
</dbReference>
<gene>
    <name evidence="6" type="ORF">CISIN_1g0157351mg</name>
</gene>
<dbReference type="GO" id="GO:0005789">
    <property type="term" value="C:endoplasmic reticulum membrane"/>
    <property type="evidence" value="ECO:0007669"/>
    <property type="project" value="InterPro"/>
</dbReference>
<feature type="coiled-coil region" evidence="2">
    <location>
        <begin position="298"/>
        <end position="346"/>
    </location>
</feature>
<dbReference type="SUPFAM" id="SSF49354">
    <property type="entry name" value="PapD-like"/>
    <property type="match status" value="2"/>
</dbReference>
<dbReference type="InterPro" id="IPR008962">
    <property type="entry name" value="PapD-like_sf"/>
</dbReference>